<dbReference type="EMBL" id="BNAS01000002">
    <property type="protein sequence ID" value="GHH71129.1"/>
    <property type="molecule type" value="Genomic_DNA"/>
</dbReference>
<dbReference type="CDD" id="cd07043">
    <property type="entry name" value="STAS_anti-anti-sigma_factors"/>
    <property type="match status" value="1"/>
</dbReference>
<dbReference type="InterPro" id="IPR036513">
    <property type="entry name" value="STAS_dom_sf"/>
</dbReference>
<evidence type="ECO:0000313" key="2">
    <source>
        <dbReference type="EMBL" id="GHH71129.1"/>
    </source>
</evidence>
<proteinExistence type="predicted"/>
<sequence length="141" mass="14894">MQDGANDPMDPLPSDSAQDLVPGRLGSGIACRNTYEGTVLTLWGDIDALLRENASAAMATLAARPDPDPVIVDARDVTFIDSSGVAFILQVFVLGEETGSPVLLREPSAVVMEVLDMVGISQRIPVVRNAAAAPEPQLHLM</sequence>
<evidence type="ECO:0000313" key="3">
    <source>
        <dbReference type="Proteomes" id="UP000627369"/>
    </source>
</evidence>
<dbReference type="SUPFAM" id="SSF52091">
    <property type="entry name" value="SpoIIaa-like"/>
    <property type="match status" value="1"/>
</dbReference>
<evidence type="ECO:0000259" key="1">
    <source>
        <dbReference type="PROSITE" id="PS50801"/>
    </source>
</evidence>
<reference evidence="2" key="2">
    <citation type="submission" date="2020-09" db="EMBL/GenBank/DDBJ databases">
        <authorList>
            <person name="Sun Q."/>
            <person name="Zhou Y."/>
        </authorList>
    </citation>
    <scope>NUCLEOTIDE SEQUENCE</scope>
    <source>
        <strain evidence="2">CGMCC 4.7398</strain>
    </source>
</reference>
<gene>
    <name evidence="2" type="ORF">GCM10017772_18960</name>
</gene>
<name>A0A919FSH7_9MICO</name>
<accession>A0A919FSH7</accession>
<dbReference type="InterPro" id="IPR002645">
    <property type="entry name" value="STAS_dom"/>
</dbReference>
<dbReference type="Proteomes" id="UP000627369">
    <property type="component" value="Unassembled WGS sequence"/>
</dbReference>
<comment type="caution">
    <text evidence="2">The sequence shown here is derived from an EMBL/GenBank/DDBJ whole genome shotgun (WGS) entry which is preliminary data.</text>
</comment>
<keyword evidence="3" id="KW-1185">Reference proteome</keyword>
<reference evidence="2" key="1">
    <citation type="journal article" date="2014" name="Int. J. Syst. Evol. Microbiol.">
        <title>Complete genome sequence of Corynebacterium casei LMG S-19264T (=DSM 44701T), isolated from a smear-ripened cheese.</title>
        <authorList>
            <consortium name="US DOE Joint Genome Institute (JGI-PGF)"/>
            <person name="Walter F."/>
            <person name="Albersmeier A."/>
            <person name="Kalinowski J."/>
            <person name="Ruckert C."/>
        </authorList>
    </citation>
    <scope>NUCLEOTIDE SEQUENCE</scope>
    <source>
        <strain evidence="2">CGMCC 4.7398</strain>
    </source>
</reference>
<dbReference type="Gene3D" id="3.30.750.24">
    <property type="entry name" value="STAS domain"/>
    <property type="match status" value="1"/>
</dbReference>
<organism evidence="2 3">
    <name type="scientific">Promicromonospora soli</name>
    <dbReference type="NCBI Taxonomy" id="2035533"/>
    <lineage>
        <taxon>Bacteria</taxon>
        <taxon>Bacillati</taxon>
        <taxon>Actinomycetota</taxon>
        <taxon>Actinomycetes</taxon>
        <taxon>Micrococcales</taxon>
        <taxon>Promicromonosporaceae</taxon>
        <taxon>Promicromonospora</taxon>
    </lineage>
</organism>
<protein>
    <recommendedName>
        <fullName evidence="1">STAS domain-containing protein</fullName>
    </recommendedName>
</protein>
<dbReference type="Pfam" id="PF01740">
    <property type="entry name" value="STAS"/>
    <property type="match status" value="1"/>
</dbReference>
<feature type="domain" description="STAS" evidence="1">
    <location>
        <begin position="39"/>
        <end position="141"/>
    </location>
</feature>
<dbReference type="AlphaFoldDB" id="A0A919FSH7"/>
<dbReference type="PROSITE" id="PS50801">
    <property type="entry name" value="STAS"/>
    <property type="match status" value="1"/>
</dbReference>